<dbReference type="OrthoDB" id="9803968at2"/>
<keyword evidence="2" id="KW-0597">Phosphoprotein</keyword>
<dbReference type="Gene3D" id="1.10.1200.10">
    <property type="entry name" value="ACP-like"/>
    <property type="match status" value="1"/>
</dbReference>
<dbReference type="PROSITE" id="PS50075">
    <property type="entry name" value="CARRIER"/>
    <property type="match status" value="1"/>
</dbReference>
<dbReference type="RefSeq" id="WP_020817263.1">
    <property type="nucleotide sequence ID" value="NZ_ATAY01000098.1"/>
</dbReference>
<evidence type="ECO:0000313" key="4">
    <source>
        <dbReference type="EMBL" id="EPR07723.1"/>
    </source>
</evidence>
<proteinExistence type="predicted"/>
<evidence type="ECO:0000313" key="5">
    <source>
        <dbReference type="Proteomes" id="UP000016860"/>
    </source>
</evidence>
<organism evidence="4 5">
    <name type="scientific">Ruminiclostridium papyrosolvens C7</name>
    <dbReference type="NCBI Taxonomy" id="1330534"/>
    <lineage>
        <taxon>Bacteria</taxon>
        <taxon>Bacillati</taxon>
        <taxon>Bacillota</taxon>
        <taxon>Clostridia</taxon>
        <taxon>Eubacteriales</taxon>
        <taxon>Oscillospiraceae</taxon>
        <taxon>Ruminiclostridium</taxon>
    </lineage>
</organism>
<comment type="caution">
    <text evidence="4">The sequence shown here is derived from an EMBL/GenBank/DDBJ whole genome shotgun (WGS) entry which is preliminary data.</text>
</comment>
<evidence type="ECO:0000256" key="2">
    <source>
        <dbReference type="ARBA" id="ARBA00022553"/>
    </source>
</evidence>
<dbReference type="AlphaFoldDB" id="U4QWR6"/>
<dbReference type="STRING" id="1330534.L323_19555"/>
<dbReference type="PATRIC" id="fig|1330534.3.peg.3880"/>
<accession>U4QWR6</accession>
<evidence type="ECO:0000259" key="3">
    <source>
        <dbReference type="PROSITE" id="PS50075"/>
    </source>
</evidence>
<keyword evidence="1" id="KW-0596">Phosphopantetheine</keyword>
<evidence type="ECO:0000256" key="1">
    <source>
        <dbReference type="ARBA" id="ARBA00022450"/>
    </source>
</evidence>
<dbReference type="PANTHER" id="PTHR44845">
    <property type="entry name" value="CARRIER DOMAIN-CONTAINING PROTEIN"/>
    <property type="match status" value="1"/>
</dbReference>
<feature type="domain" description="Carrier" evidence="3">
    <location>
        <begin position="1"/>
        <end position="74"/>
    </location>
</feature>
<gene>
    <name evidence="4" type="ORF">L323_19555</name>
</gene>
<dbReference type="PANTHER" id="PTHR44845:SF6">
    <property type="entry name" value="BETA-ALANINE-ACTIVATING ENZYME"/>
    <property type="match status" value="1"/>
</dbReference>
<protein>
    <recommendedName>
        <fullName evidence="3">Carrier domain-containing protein</fullName>
    </recommendedName>
</protein>
<dbReference type="InterPro" id="IPR036736">
    <property type="entry name" value="ACP-like_sf"/>
</dbReference>
<reference evidence="4 5" key="1">
    <citation type="journal article" date="2013" name="Genome Announc.">
        <title>Draft Genome Sequence of the Cellulolytic Bacterium Clostridium papyrosolvens C7 (ATCC 700395).</title>
        <authorList>
            <person name="Zepeda V."/>
            <person name="Dassa B."/>
            <person name="Borovok I."/>
            <person name="Lamed R."/>
            <person name="Bayer E.A."/>
            <person name="Cate J.H."/>
        </authorList>
    </citation>
    <scope>NUCLEOTIDE SEQUENCE [LARGE SCALE GENOMIC DNA]</scope>
    <source>
        <strain evidence="4 5">C7</strain>
    </source>
</reference>
<name>U4QWR6_9FIRM</name>
<sequence length="79" mass="9058">MKETEEVLFNIWKEILERDDFTSEDDFYSLGGTSLQAFTLIMEIKKKFDLELPLMYVLTEASISSLAEVIDSQLGSNET</sequence>
<dbReference type="Proteomes" id="UP000016860">
    <property type="component" value="Unassembled WGS sequence"/>
</dbReference>
<dbReference type="EMBL" id="ATAY01000098">
    <property type="protein sequence ID" value="EPR07723.1"/>
    <property type="molecule type" value="Genomic_DNA"/>
</dbReference>
<dbReference type="InterPro" id="IPR009081">
    <property type="entry name" value="PP-bd_ACP"/>
</dbReference>
<dbReference type="SUPFAM" id="SSF47336">
    <property type="entry name" value="ACP-like"/>
    <property type="match status" value="1"/>
</dbReference>
<dbReference type="Pfam" id="PF00550">
    <property type="entry name" value="PP-binding"/>
    <property type="match status" value="1"/>
</dbReference>